<dbReference type="Pfam" id="PF00501">
    <property type="entry name" value="AMP-binding"/>
    <property type="match status" value="1"/>
</dbReference>
<evidence type="ECO:0000313" key="4">
    <source>
        <dbReference type="WBParaSite" id="NBR_0001078301-mRNA-1"/>
    </source>
</evidence>
<protein>
    <submittedName>
        <fullName evidence="4">AMP-binding domain-containing protein</fullName>
    </submittedName>
</protein>
<dbReference type="EMBL" id="UYSL01020386">
    <property type="protein sequence ID" value="VDL74373.1"/>
    <property type="molecule type" value="Genomic_DNA"/>
</dbReference>
<dbReference type="Proteomes" id="UP000271162">
    <property type="component" value="Unassembled WGS sequence"/>
</dbReference>
<name>A0A0N4Y4G4_NIPBR</name>
<evidence type="ECO:0000259" key="1">
    <source>
        <dbReference type="Pfam" id="PF00501"/>
    </source>
</evidence>
<proteinExistence type="predicted"/>
<dbReference type="STRING" id="27835.A0A0N4Y4G4"/>
<organism evidence="4">
    <name type="scientific">Nippostrongylus brasiliensis</name>
    <name type="common">Rat hookworm</name>
    <dbReference type="NCBI Taxonomy" id="27835"/>
    <lineage>
        <taxon>Eukaryota</taxon>
        <taxon>Metazoa</taxon>
        <taxon>Ecdysozoa</taxon>
        <taxon>Nematoda</taxon>
        <taxon>Chromadorea</taxon>
        <taxon>Rhabditida</taxon>
        <taxon>Rhabditina</taxon>
        <taxon>Rhabditomorpha</taxon>
        <taxon>Strongyloidea</taxon>
        <taxon>Heligmosomidae</taxon>
        <taxon>Nippostrongylus</taxon>
    </lineage>
</organism>
<dbReference type="InterPro" id="IPR000873">
    <property type="entry name" value="AMP-dep_synth/lig_dom"/>
</dbReference>
<reference evidence="4" key="1">
    <citation type="submission" date="2017-02" db="UniProtKB">
        <authorList>
            <consortium name="WormBaseParasite"/>
        </authorList>
    </citation>
    <scope>IDENTIFICATION</scope>
</reference>
<evidence type="ECO:0000313" key="3">
    <source>
        <dbReference type="Proteomes" id="UP000271162"/>
    </source>
</evidence>
<dbReference type="WBParaSite" id="NBR_0001078301-mRNA-1">
    <property type="protein sequence ID" value="NBR_0001078301-mRNA-1"/>
    <property type="gene ID" value="NBR_0001078301"/>
</dbReference>
<dbReference type="Gene3D" id="3.40.50.980">
    <property type="match status" value="1"/>
</dbReference>
<reference evidence="2 3" key="2">
    <citation type="submission" date="2018-11" db="EMBL/GenBank/DDBJ databases">
        <authorList>
            <consortium name="Pathogen Informatics"/>
        </authorList>
    </citation>
    <scope>NUCLEOTIDE SEQUENCE [LARGE SCALE GENOMIC DNA]</scope>
</reference>
<dbReference type="AlphaFoldDB" id="A0A0N4Y4G4"/>
<sequence>MDLLFQQTYCIDYNGWVSGASKSPPPKQIDFASQTIPELIYTRADSDRVAAVFDAERVSLTFAKVASEMETLAAGFLSLGLAPGDRILICGSNHSQVLLSAIAASRAGLVFSLANPNFQDADSFFRALKLVSF</sequence>
<evidence type="ECO:0000313" key="2">
    <source>
        <dbReference type="EMBL" id="VDL74373.1"/>
    </source>
</evidence>
<dbReference type="SUPFAM" id="SSF56801">
    <property type="entry name" value="Acetyl-CoA synthetase-like"/>
    <property type="match status" value="1"/>
</dbReference>
<gene>
    <name evidence="2" type="ORF">NBR_LOCUS10784</name>
</gene>
<feature type="domain" description="AMP-dependent synthetase/ligase" evidence="1">
    <location>
        <begin position="45"/>
        <end position="121"/>
    </location>
</feature>
<accession>A0A0N4Y4G4</accession>
<keyword evidence="3" id="KW-1185">Reference proteome</keyword>